<dbReference type="AlphaFoldDB" id="A0A8H3U6X9"/>
<organism evidence="1 2">
    <name type="scientific">Venturia inaequalis</name>
    <name type="common">Apple scab fungus</name>
    <dbReference type="NCBI Taxonomy" id="5025"/>
    <lineage>
        <taxon>Eukaryota</taxon>
        <taxon>Fungi</taxon>
        <taxon>Dikarya</taxon>
        <taxon>Ascomycota</taxon>
        <taxon>Pezizomycotina</taxon>
        <taxon>Dothideomycetes</taxon>
        <taxon>Pleosporomycetidae</taxon>
        <taxon>Venturiales</taxon>
        <taxon>Venturiaceae</taxon>
        <taxon>Venturia</taxon>
    </lineage>
</organism>
<reference evidence="1 2" key="1">
    <citation type="submission" date="2019-11" db="EMBL/GenBank/DDBJ databases">
        <title>Venturia inaequalis Genome Resource.</title>
        <authorList>
            <person name="Lichtner F.J."/>
        </authorList>
    </citation>
    <scope>NUCLEOTIDE SEQUENCE [LARGE SCALE GENOMIC DNA]</scope>
    <source>
        <strain evidence="1">Bline_iso_100314</strain>
    </source>
</reference>
<gene>
    <name evidence="1" type="ORF">BLS_009420</name>
</gene>
<protein>
    <submittedName>
        <fullName evidence="1">Uncharacterized protein</fullName>
    </submittedName>
</protein>
<evidence type="ECO:0000313" key="1">
    <source>
        <dbReference type="EMBL" id="KAE9963319.1"/>
    </source>
</evidence>
<sequence length="394" mass="44734">MFDKETINFVLELIAKKDSQMDNPSGLGLGLLTDASYQVPKFSPISIVEVVGIAAGAGDDLFRANPFRNYVLWPLSEMLLISHRLEVDGRKHAFSALLPTSSHVVLKAFPCRYPFESLTPIYATREITAVLYRKGGASHSETKSFKERVSVSKDWFDAMKTEIRELEIIGQFDARKETKEFKKSMASLESQLRIVKDKNCTIKAQLKIAKAENDTFEWRMSRLLCLDTNVTKSEGFEPIGKLYNLVPLTPSNRHDYEKMPTGVRGHMVVVLGMAHHGNPCSVRAVTVTTKTRNSNINFCPIYPTFQGRHELQICWESSEAWSGDSPLEQDSYLRMEPFLVPVHLLSSKTYTKMVCDPSGNWFVKEDQPKLTELSITEMVQIWDDGEIFGKKQYM</sequence>
<dbReference type="EMBL" id="WNWQ01000861">
    <property type="protein sequence ID" value="KAE9963319.1"/>
    <property type="molecule type" value="Genomic_DNA"/>
</dbReference>
<name>A0A8H3U6X9_VENIN</name>
<proteinExistence type="predicted"/>
<evidence type="ECO:0000313" key="2">
    <source>
        <dbReference type="Proteomes" id="UP000433883"/>
    </source>
</evidence>
<dbReference type="Proteomes" id="UP000433883">
    <property type="component" value="Unassembled WGS sequence"/>
</dbReference>
<comment type="caution">
    <text evidence="1">The sequence shown here is derived from an EMBL/GenBank/DDBJ whole genome shotgun (WGS) entry which is preliminary data.</text>
</comment>
<accession>A0A8H3U6X9</accession>